<keyword evidence="2" id="KW-1185">Reference proteome</keyword>
<protein>
    <submittedName>
        <fullName evidence="1">Uncharacterized protein</fullName>
    </submittedName>
</protein>
<proteinExistence type="predicted"/>
<evidence type="ECO:0000313" key="1">
    <source>
        <dbReference type="EnsemblMetazoa" id="XP_050507465.1"/>
    </source>
</evidence>
<evidence type="ECO:0000313" key="2">
    <source>
        <dbReference type="Proteomes" id="UP001652700"/>
    </source>
</evidence>
<dbReference type="Proteomes" id="UP001652700">
    <property type="component" value="Unplaced"/>
</dbReference>
<dbReference type="EnsemblMetazoa" id="XM_050651508.1">
    <property type="protein sequence ID" value="XP_050507465.1"/>
    <property type="gene ID" value="LOC126885085"/>
</dbReference>
<organism evidence="1 2">
    <name type="scientific">Diabrotica virgifera virgifera</name>
    <name type="common">western corn rootworm</name>
    <dbReference type="NCBI Taxonomy" id="50390"/>
    <lineage>
        <taxon>Eukaryota</taxon>
        <taxon>Metazoa</taxon>
        <taxon>Ecdysozoa</taxon>
        <taxon>Arthropoda</taxon>
        <taxon>Hexapoda</taxon>
        <taxon>Insecta</taxon>
        <taxon>Pterygota</taxon>
        <taxon>Neoptera</taxon>
        <taxon>Endopterygota</taxon>
        <taxon>Coleoptera</taxon>
        <taxon>Polyphaga</taxon>
        <taxon>Cucujiformia</taxon>
        <taxon>Chrysomeloidea</taxon>
        <taxon>Chrysomelidae</taxon>
        <taxon>Galerucinae</taxon>
        <taxon>Diabroticina</taxon>
        <taxon>Diabroticites</taxon>
        <taxon>Diabrotica</taxon>
    </lineage>
</organism>
<name>A0ABM5KB98_DIAVI</name>
<sequence>MVSRIEKTTSRCTQTVTETVCRFHRTPVSCTHQARIVEDIQPTTSHNIRPTRFRVMMACMPPYVQKRFRNIHTSCLVKNPDRFVVCIPCHRTADGRMYWTGGIQKTSRGALIPPWLATIPAVKIGAPMTFICAPIDVSMKKDCNF</sequence>
<dbReference type="GeneID" id="126885085"/>
<reference evidence="1" key="1">
    <citation type="submission" date="2025-05" db="UniProtKB">
        <authorList>
            <consortium name="EnsemblMetazoa"/>
        </authorList>
    </citation>
    <scope>IDENTIFICATION</scope>
</reference>
<accession>A0ABM5KB98</accession>
<dbReference type="RefSeq" id="XP_050507465.1">
    <property type="nucleotide sequence ID" value="XM_050651508.1"/>
</dbReference>